<evidence type="ECO:0000313" key="8">
    <source>
        <dbReference type="Proteomes" id="UP000001979"/>
    </source>
</evidence>
<feature type="domain" description="NADPH-dependent FMN reductase-like" evidence="6">
    <location>
        <begin position="2"/>
        <end position="131"/>
    </location>
</feature>
<dbReference type="AlphaFoldDB" id="Q12VC1"/>
<comment type="similarity">
    <text evidence="5">Belongs to the SsuE family. Isf subfamily.</text>
</comment>
<dbReference type="HOGENOM" id="CLU_050993_4_2_2"/>
<dbReference type="GeneID" id="3997387"/>
<sequence>MMKVLAIIGSPRKNGNTDVVVQKVLEGAAEKGAETESIYINELDFKGCQGCGLCNVMADCKLKDDMTDVYKKLEEADAFVFGSPIYFNQFTGQMRSFLDRCYALVDAELKPRLPVGKNAVLVRAQGDPNGPMYDNVFDDFEEILKMFFGMTVTDKIVAAGFDLPGSVRKDKELMDKAKQAGVHLLD</sequence>
<evidence type="ECO:0000256" key="4">
    <source>
        <dbReference type="ARBA" id="ARBA00022643"/>
    </source>
</evidence>
<dbReference type="InterPro" id="IPR029039">
    <property type="entry name" value="Flavoprotein-like_sf"/>
</dbReference>
<organism evidence="7 8">
    <name type="scientific">Methanococcoides burtonii (strain DSM 6242 / NBRC 107633 / OCM 468 / ACE-M)</name>
    <dbReference type="NCBI Taxonomy" id="259564"/>
    <lineage>
        <taxon>Archaea</taxon>
        <taxon>Methanobacteriati</taxon>
        <taxon>Methanobacteriota</taxon>
        <taxon>Stenosarchaea group</taxon>
        <taxon>Methanomicrobia</taxon>
        <taxon>Methanosarcinales</taxon>
        <taxon>Methanosarcinaceae</taxon>
        <taxon>Methanococcoides</taxon>
    </lineage>
</organism>
<evidence type="ECO:0000259" key="6">
    <source>
        <dbReference type="Pfam" id="PF03358"/>
    </source>
</evidence>
<dbReference type="InterPro" id="IPR005025">
    <property type="entry name" value="FMN_Rdtase-like_dom"/>
</dbReference>
<evidence type="ECO:0000256" key="2">
    <source>
        <dbReference type="ARBA" id="ARBA00001966"/>
    </source>
</evidence>
<accession>Q12VC1</accession>
<name>Q12VC1_METBU</name>
<dbReference type="Proteomes" id="UP000001979">
    <property type="component" value="Chromosome"/>
</dbReference>
<dbReference type="Gene3D" id="3.40.50.360">
    <property type="match status" value="1"/>
</dbReference>
<keyword evidence="3" id="KW-0285">Flavoprotein</keyword>
<gene>
    <name evidence="7" type="ordered locus">Mbur_1713</name>
</gene>
<comment type="cofactor">
    <cofactor evidence="2">
        <name>[4Fe-4S] cluster</name>
        <dbReference type="ChEBI" id="CHEBI:49883"/>
    </cofactor>
</comment>
<dbReference type="RefSeq" id="WP_011499748.1">
    <property type="nucleotide sequence ID" value="NC_007955.1"/>
</dbReference>
<comment type="cofactor">
    <cofactor evidence="1">
        <name>FMN</name>
        <dbReference type="ChEBI" id="CHEBI:58210"/>
    </cofactor>
</comment>
<dbReference type="Pfam" id="PF03358">
    <property type="entry name" value="FMN_red"/>
    <property type="match status" value="1"/>
</dbReference>
<keyword evidence="8" id="KW-1185">Reference proteome</keyword>
<dbReference type="GO" id="GO:0016491">
    <property type="term" value="F:oxidoreductase activity"/>
    <property type="evidence" value="ECO:0007669"/>
    <property type="project" value="InterPro"/>
</dbReference>
<dbReference type="STRING" id="259564.Mbur_1713"/>
<evidence type="ECO:0000256" key="5">
    <source>
        <dbReference type="ARBA" id="ARBA00038292"/>
    </source>
</evidence>
<protein>
    <submittedName>
        <fullName evidence="7">NADPH-dependent FMN reductase</fullName>
    </submittedName>
</protein>
<dbReference type="SUPFAM" id="SSF52218">
    <property type="entry name" value="Flavoproteins"/>
    <property type="match status" value="1"/>
</dbReference>
<evidence type="ECO:0000256" key="3">
    <source>
        <dbReference type="ARBA" id="ARBA00022630"/>
    </source>
</evidence>
<evidence type="ECO:0000313" key="7">
    <source>
        <dbReference type="EMBL" id="ABE52605.1"/>
    </source>
</evidence>
<reference evidence="8" key="1">
    <citation type="journal article" date="2009" name="ISME J.">
        <title>The genome sequence of the psychrophilic archaeon, Methanococcoides burtonii: the role of genome evolution in cold adaptation.</title>
        <authorList>
            <person name="Allen M.A."/>
            <person name="Lauro F.M."/>
            <person name="Williams T.J."/>
            <person name="Burg D."/>
            <person name="Siddiqui K.S."/>
            <person name="De Francisci D."/>
            <person name="Chong K.W."/>
            <person name="Pilak O."/>
            <person name="Chew H.H."/>
            <person name="De Maere M.Z."/>
            <person name="Ting L."/>
            <person name="Katrib M."/>
            <person name="Ng C."/>
            <person name="Sowers K.R."/>
            <person name="Galperin M.Y."/>
            <person name="Anderson I.J."/>
            <person name="Ivanova N."/>
            <person name="Dalin E."/>
            <person name="Martinez M."/>
            <person name="Lapidus A."/>
            <person name="Hauser L."/>
            <person name="Land M."/>
            <person name="Thomas T."/>
            <person name="Cavicchioli R."/>
        </authorList>
    </citation>
    <scope>NUCLEOTIDE SEQUENCE [LARGE SCALE GENOMIC DNA]</scope>
    <source>
        <strain evidence="8">DSM 6242 / NBRC 107633 / OCM 468 / ACE-M</strain>
    </source>
</reference>
<dbReference type="EMBL" id="CP000300">
    <property type="protein sequence ID" value="ABE52605.1"/>
    <property type="molecule type" value="Genomic_DNA"/>
</dbReference>
<dbReference type="KEGG" id="mbu:Mbur_1713"/>
<dbReference type="PANTHER" id="PTHR43278:SF2">
    <property type="entry name" value="IRON-SULFUR FLAVOPROTEIN"/>
    <property type="match status" value="1"/>
</dbReference>
<proteinExistence type="inferred from homology"/>
<dbReference type="PANTHER" id="PTHR43278">
    <property type="entry name" value="NAD(P)H-DEPENDENT FMN-CONTAINING OXIDOREDUCTASE YWQN-RELATED"/>
    <property type="match status" value="1"/>
</dbReference>
<evidence type="ECO:0000256" key="1">
    <source>
        <dbReference type="ARBA" id="ARBA00001917"/>
    </source>
</evidence>
<keyword evidence="4" id="KW-0288">FMN</keyword>
<dbReference type="InterPro" id="IPR051796">
    <property type="entry name" value="ISF_SsuE-like"/>
</dbReference>